<evidence type="ECO:0000313" key="2">
    <source>
        <dbReference type="Proteomes" id="UP000016843"/>
    </source>
</evidence>
<protein>
    <submittedName>
        <fullName evidence="1">Uncharacterized protein</fullName>
    </submittedName>
</protein>
<reference evidence="1 2" key="1">
    <citation type="journal article" date="2013" name="Genome Announc.">
        <title>Draft Genome Sequence of the Psychrophilic and Alkaliphilic Rhodonellum psychrophilum Strain GCM71T.</title>
        <authorList>
            <person name="Hauptmann A.L."/>
            <person name="Glaring M.A."/>
            <person name="Hallin P.F."/>
            <person name="Prieme A."/>
            <person name="Stougaard P."/>
        </authorList>
    </citation>
    <scope>NUCLEOTIDE SEQUENCE [LARGE SCALE GENOMIC DNA]</scope>
    <source>
        <strain evidence="1 2">GCM71</strain>
    </source>
</reference>
<dbReference type="EMBL" id="AWXR01000034">
    <property type="protein sequence ID" value="ERM82024.1"/>
    <property type="molecule type" value="Genomic_DNA"/>
</dbReference>
<sequence length="64" mass="7375">MIVGTWLRIVKRKMAGKKSLHISGANTGTMLVFRSNQCKPYYIWGKINRMLLDNPFKNLLGRAH</sequence>
<accession>U5BWT0</accession>
<evidence type="ECO:0000313" key="1">
    <source>
        <dbReference type="EMBL" id="ERM82024.1"/>
    </source>
</evidence>
<organism evidence="1 2">
    <name type="scientific">Rhodonellum psychrophilum GCM71 = DSM 17998</name>
    <dbReference type="NCBI Taxonomy" id="1123057"/>
    <lineage>
        <taxon>Bacteria</taxon>
        <taxon>Pseudomonadati</taxon>
        <taxon>Bacteroidota</taxon>
        <taxon>Cytophagia</taxon>
        <taxon>Cytophagales</taxon>
        <taxon>Cytophagaceae</taxon>
        <taxon>Rhodonellum</taxon>
    </lineage>
</organism>
<comment type="caution">
    <text evidence="1">The sequence shown here is derived from an EMBL/GenBank/DDBJ whole genome shotgun (WGS) entry which is preliminary data.</text>
</comment>
<name>U5BWT0_9BACT</name>
<proteinExistence type="predicted"/>
<gene>
    <name evidence="1" type="ORF">P872_08580</name>
</gene>
<dbReference type="AlphaFoldDB" id="U5BWT0"/>
<dbReference type="Proteomes" id="UP000016843">
    <property type="component" value="Unassembled WGS sequence"/>
</dbReference>
<keyword evidence="2" id="KW-1185">Reference proteome</keyword>